<gene>
    <name evidence="2" type="ORF">SDC9_131045</name>
</gene>
<dbReference type="Pfam" id="PF00155">
    <property type="entry name" value="Aminotran_1_2"/>
    <property type="match status" value="1"/>
</dbReference>
<dbReference type="AlphaFoldDB" id="A0A645D448"/>
<comment type="caution">
    <text evidence="2">The sequence shown here is derived from an EMBL/GenBank/DDBJ whole genome shotgun (WGS) entry which is preliminary data.</text>
</comment>
<dbReference type="PANTHER" id="PTHR43510">
    <property type="entry name" value="AMINOTRANSFERASE FUNCTION, HYPOTHETICAL (EUROFUNG)"/>
    <property type="match status" value="1"/>
</dbReference>
<dbReference type="PANTHER" id="PTHR43510:SF1">
    <property type="entry name" value="AMINOTRANSFERASE FUNCTION, HYPOTHETICAL (EUROFUNG)"/>
    <property type="match status" value="1"/>
</dbReference>
<dbReference type="SUPFAM" id="SSF53383">
    <property type="entry name" value="PLP-dependent transferases"/>
    <property type="match status" value="1"/>
</dbReference>
<name>A0A645D448_9ZZZZ</name>
<evidence type="ECO:0000259" key="1">
    <source>
        <dbReference type="Pfam" id="PF00155"/>
    </source>
</evidence>
<accession>A0A645D448</accession>
<protein>
    <recommendedName>
        <fullName evidence="1">Aminotransferase class I/classII large domain-containing protein</fullName>
    </recommendedName>
</protein>
<evidence type="ECO:0000313" key="2">
    <source>
        <dbReference type="EMBL" id="MPM83975.1"/>
    </source>
</evidence>
<organism evidence="2">
    <name type="scientific">bioreactor metagenome</name>
    <dbReference type="NCBI Taxonomy" id="1076179"/>
    <lineage>
        <taxon>unclassified sequences</taxon>
        <taxon>metagenomes</taxon>
        <taxon>ecological metagenomes</taxon>
    </lineage>
</organism>
<dbReference type="InterPro" id="IPR015424">
    <property type="entry name" value="PyrdxlP-dep_Trfase"/>
</dbReference>
<feature type="domain" description="Aminotransferase class I/classII large" evidence="1">
    <location>
        <begin position="22"/>
        <end position="102"/>
    </location>
</feature>
<sequence length="112" mass="13063">MIATYVLQNKEAVYKRNKKIVEENLAIVKEWVDKEPRVTLQFPKNISTSFIKLDVPMETEEFCIKLLKEKGVLLVPGNRFERPGYARLGYCTDAETLKKGLHELSLFLRQFD</sequence>
<reference evidence="2" key="1">
    <citation type="submission" date="2019-08" db="EMBL/GenBank/DDBJ databases">
        <authorList>
            <person name="Kucharzyk K."/>
            <person name="Murdoch R.W."/>
            <person name="Higgins S."/>
            <person name="Loffler F."/>
        </authorList>
    </citation>
    <scope>NUCLEOTIDE SEQUENCE</scope>
</reference>
<dbReference type="EMBL" id="VSSQ01032648">
    <property type="protein sequence ID" value="MPM83975.1"/>
    <property type="molecule type" value="Genomic_DNA"/>
</dbReference>
<dbReference type="InterPro" id="IPR015422">
    <property type="entry name" value="PyrdxlP-dep_Trfase_small"/>
</dbReference>
<dbReference type="GO" id="GO:0030170">
    <property type="term" value="F:pyridoxal phosphate binding"/>
    <property type="evidence" value="ECO:0007669"/>
    <property type="project" value="InterPro"/>
</dbReference>
<dbReference type="Gene3D" id="3.90.1150.10">
    <property type="entry name" value="Aspartate Aminotransferase, domain 1"/>
    <property type="match status" value="1"/>
</dbReference>
<proteinExistence type="predicted"/>
<dbReference type="InterPro" id="IPR004839">
    <property type="entry name" value="Aminotransferase_I/II_large"/>
</dbReference>